<dbReference type="SUPFAM" id="SSF55729">
    <property type="entry name" value="Acyl-CoA N-acyltransferases (Nat)"/>
    <property type="match status" value="1"/>
</dbReference>
<dbReference type="InterPro" id="IPR000182">
    <property type="entry name" value="GNAT_dom"/>
</dbReference>
<dbReference type="Gene3D" id="3.40.630.30">
    <property type="match status" value="1"/>
</dbReference>
<dbReference type="Pfam" id="PF13302">
    <property type="entry name" value="Acetyltransf_3"/>
    <property type="match status" value="1"/>
</dbReference>
<dbReference type="GeneID" id="36299004"/>
<dbReference type="EMBL" id="LT629770">
    <property type="protein sequence ID" value="SDR79628.1"/>
    <property type="molecule type" value="Genomic_DNA"/>
</dbReference>
<dbReference type="PANTHER" id="PTHR43792:SF1">
    <property type="entry name" value="N-ACETYLTRANSFERASE DOMAIN-CONTAINING PROTEIN"/>
    <property type="match status" value="1"/>
</dbReference>
<name>A0A1H1LYC7_9MICO</name>
<dbReference type="AlphaFoldDB" id="A0A1H1LYC7"/>
<dbReference type="GO" id="GO:0016747">
    <property type="term" value="F:acyltransferase activity, transferring groups other than amino-acyl groups"/>
    <property type="evidence" value="ECO:0007669"/>
    <property type="project" value="InterPro"/>
</dbReference>
<evidence type="ECO:0000259" key="1">
    <source>
        <dbReference type="PROSITE" id="PS51186"/>
    </source>
</evidence>
<gene>
    <name evidence="2" type="ORF">SAMN04489809_0334</name>
</gene>
<dbReference type="eggNOG" id="COG1670">
    <property type="taxonomic scope" value="Bacteria"/>
</dbReference>
<dbReference type="InterPro" id="IPR051531">
    <property type="entry name" value="N-acetyltransferase"/>
</dbReference>
<reference evidence="2 3" key="1">
    <citation type="submission" date="2016-10" db="EMBL/GenBank/DDBJ databases">
        <authorList>
            <person name="de Groot N.N."/>
        </authorList>
    </citation>
    <scope>NUCLEOTIDE SEQUENCE [LARGE SCALE GENOMIC DNA]</scope>
    <source>
        <strain evidence="2 3">DSM 15019</strain>
    </source>
</reference>
<keyword evidence="2" id="KW-0808">Transferase</keyword>
<dbReference type="PROSITE" id="PS51186">
    <property type="entry name" value="GNAT"/>
    <property type="match status" value="1"/>
</dbReference>
<accession>A0A1H1LYC7</accession>
<organism evidence="2 3">
    <name type="scientific">Microbacterium paraoxydans</name>
    <dbReference type="NCBI Taxonomy" id="199592"/>
    <lineage>
        <taxon>Bacteria</taxon>
        <taxon>Bacillati</taxon>
        <taxon>Actinomycetota</taxon>
        <taxon>Actinomycetes</taxon>
        <taxon>Micrococcales</taxon>
        <taxon>Microbacteriaceae</taxon>
        <taxon>Microbacterium</taxon>
    </lineage>
</organism>
<protein>
    <submittedName>
        <fullName evidence="2">Protein N-acetyltransferase, RimJ/RimL family</fullName>
    </submittedName>
</protein>
<feature type="domain" description="N-acetyltransferase" evidence="1">
    <location>
        <begin position="26"/>
        <end position="171"/>
    </location>
</feature>
<dbReference type="InterPro" id="IPR016181">
    <property type="entry name" value="Acyl_CoA_acyltransferase"/>
</dbReference>
<dbReference type="Proteomes" id="UP000182126">
    <property type="component" value="Chromosome I"/>
</dbReference>
<proteinExistence type="predicted"/>
<dbReference type="RefSeq" id="WP_231919616.1">
    <property type="nucleotide sequence ID" value="NZ_LT629770.1"/>
</dbReference>
<dbReference type="PANTHER" id="PTHR43792">
    <property type="entry name" value="GNAT FAMILY, PUTATIVE (AFU_ORTHOLOGUE AFUA_3G00765)-RELATED-RELATED"/>
    <property type="match status" value="1"/>
</dbReference>
<evidence type="ECO:0000313" key="3">
    <source>
        <dbReference type="Proteomes" id="UP000182126"/>
    </source>
</evidence>
<evidence type="ECO:0000313" key="2">
    <source>
        <dbReference type="EMBL" id="SDR79628.1"/>
    </source>
</evidence>
<sequence length="176" mass="19786">MSHLPRIPEMETSRLRLRRQAIEDATVFRHLWSEHDDRVPAHRRLDAAGRPDTDDIRAHIQGAEASSLLTVERIDTGEPIGYCGLVYGGEGVGEEPELAFELLRAEHNRGYATEAAQSVLAWAAGVGIDRVWAGVWEWNLPSRRVLEKLGFVESGRERPSSVHGRNILTVRSLFEK</sequence>